<evidence type="ECO:0000313" key="8">
    <source>
        <dbReference type="Proteomes" id="UP000196074"/>
    </source>
</evidence>
<sequence>MSRVEKCTLTNMCMIQKGNQVLVQNRLNPNWPGIVFPGGHVEEAESLVDSVIREIKEETGLTLHSVTLCGVKQFYMADKQTRYLVFLYRSDDFSGEIQSSNEGEVYWLDRDELEKQTLAHGFDTMIPIFENPNLSENFHQKIDGKWQVENK</sequence>
<protein>
    <submittedName>
        <fullName evidence="7">DNA mismatch repair protein MutT</fullName>
    </submittedName>
</protein>
<proteinExistence type="inferred from homology"/>
<dbReference type="PANTHER" id="PTHR43758">
    <property type="entry name" value="7,8-DIHYDRO-8-OXOGUANINE TRIPHOSPHATASE"/>
    <property type="match status" value="1"/>
</dbReference>
<evidence type="ECO:0000313" key="7">
    <source>
        <dbReference type="EMBL" id="OUQ11766.1"/>
    </source>
</evidence>
<dbReference type="AlphaFoldDB" id="A0A1Y4R2G8"/>
<dbReference type="Proteomes" id="UP000196074">
    <property type="component" value="Unassembled WGS sequence"/>
</dbReference>
<dbReference type="Gene3D" id="3.90.79.10">
    <property type="entry name" value="Nucleoside Triphosphate Pyrophosphohydrolase"/>
    <property type="match status" value="1"/>
</dbReference>
<dbReference type="RefSeq" id="WP_087213783.1">
    <property type="nucleotide sequence ID" value="NZ_CP144502.1"/>
</dbReference>
<evidence type="ECO:0000259" key="6">
    <source>
        <dbReference type="PROSITE" id="PS51462"/>
    </source>
</evidence>
<comment type="similarity">
    <text evidence="2">Belongs to the Nudix hydrolase family.</text>
</comment>
<dbReference type="GO" id="GO:0005737">
    <property type="term" value="C:cytoplasm"/>
    <property type="evidence" value="ECO:0007669"/>
    <property type="project" value="TreeGrafter"/>
</dbReference>
<dbReference type="InterPro" id="IPR000086">
    <property type="entry name" value="NUDIX_hydrolase_dom"/>
</dbReference>
<dbReference type="CDD" id="cd18875">
    <property type="entry name" value="NUDIX_Hydrolase"/>
    <property type="match status" value="1"/>
</dbReference>
<keyword evidence="4" id="KW-0378">Hydrolase</keyword>
<dbReference type="Pfam" id="PF00293">
    <property type="entry name" value="NUDIX"/>
    <property type="match status" value="1"/>
</dbReference>
<comment type="caution">
    <text evidence="7">The sequence shown here is derived from an EMBL/GenBank/DDBJ whole genome shotgun (WGS) entry which is preliminary data.</text>
</comment>
<gene>
    <name evidence="7" type="ORF">B5E88_00015</name>
</gene>
<evidence type="ECO:0000256" key="4">
    <source>
        <dbReference type="ARBA" id="ARBA00022801"/>
    </source>
</evidence>
<comment type="cofactor">
    <cofactor evidence="1">
        <name>Mg(2+)</name>
        <dbReference type="ChEBI" id="CHEBI:18420"/>
    </cofactor>
</comment>
<evidence type="ECO:0000256" key="3">
    <source>
        <dbReference type="ARBA" id="ARBA00022723"/>
    </source>
</evidence>
<dbReference type="GO" id="GO:0046872">
    <property type="term" value="F:metal ion binding"/>
    <property type="evidence" value="ECO:0007669"/>
    <property type="project" value="UniProtKB-KW"/>
</dbReference>
<name>A0A1Y4R2G8_9ENTE</name>
<feature type="domain" description="Nudix hydrolase" evidence="6">
    <location>
        <begin position="1"/>
        <end position="130"/>
    </location>
</feature>
<reference evidence="8" key="1">
    <citation type="submission" date="2017-04" db="EMBL/GenBank/DDBJ databases">
        <title>Function of individual gut microbiota members based on whole genome sequencing of pure cultures obtained from chicken caecum.</title>
        <authorList>
            <person name="Medvecky M."/>
            <person name="Cejkova D."/>
            <person name="Polansky O."/>
            <person name="Karasova D."/>
            <person name="Kubasova T."/>
            <person name="Cizek A."/>
            <person name="Rychlik I."/>
        </authorList>
    </citation>
    <scope>NUCLEOTIDE SEQUENCE [LARGE SCALE GENOMIC DNA]</scope>
    <source>
        <strain evidence="8">An144</strain>
    </source>
</reference>
<evidence type="ECO:0000256" key="2">
    <source>
        <dbReference type="ARBA" id="ARBA00005582"/>
    </source>
</evidence>
<accession>A0A1Y4R2G8</accession>
<dbReference type="PROSITE" id="PS51462">
    <property type="entry name" value="NUDIX"/>
    <property type="match status" value="1"/>
</dbReference>
<dbReference type="GO" id="GO:0016818">
    <property type="term" value="F:hydrolase activity, acting on acid anhydrides, in phosphorus-containing anhydrides"/>
    <property type="evidence" value="ECO:0007669"/>
    <property type="project" value="TreeGrafter"/>
</dbReference>
<organism evidence="7 8">
    <name type="scientific">Enterococcus cecorum</name>
    <dbReference type="NCBI Taxonomy" id="44008"/>
    <lineage>
        <taxon>Bacteria</taxon>
        <taxon>Bacillati</taxon>
        <taxon>Bacillota</taxon>
        <taxon>Bacilli</taxon>
        <taxon>Lactobacillales</taxon>
        <taxon>Enterococcaceae</taxon>
        <taxon>Enterococcus</taxon>
    </lineage>
</organism>
<dbReference type="PANTHER" id="PTHR43758:SF2">
    <property type="entry name" value="OXIDIZED PURINE NUCLEOSIDE TRIPHOSPHATE HYDROLASE"/>
    <property type="match status" value="1"/>
</dbReference>
<dbReference type="InterPro" id="IPR015797">
    <property type="entry name" value="NUDIX_hydrolase-like_dom_sf"/>
</dbReference>
<keyword evidence="3" id="KW-0479">Metal-binding</keyword>
<evidence type="ECO:0000256" key="1">
    <source>
        <dbReference type="ARBA" id="ARBA00001946"/>
    </source>
</evidence>
<dbReference type="EMBL" id="NFLC01000001">
    <property type="protein sequence ID" value="OUQ11766.1"/>
    <property type="molecule type" value="Genomic_DNA"/>
</dbReference>
<evidence type="ECO:0000256" key="5">
    <source>
        <dbReference type="ARBA" id="ARBA00022842"/>
    </source>
</evidence>
<keyword evidence="5" id="KW-0460">Magnesium</keyword>
<dbReference type="SUPFAM" id="SSF55811">
    <property type="entry name" value="Nudix"/>
    <property type="match status" value="1"/>
</dbReference>